<evidence type="ECO:0000313" key="2">
    <source>
        <dbReference type="Proteomes" id="UP001163321"/>
    </source>
</evidence>
<accession>A0ACC0VXR6</accession>
<evidence type="ECO:0000313" key="1">
    <source>
        <dbReference type="EMBL" id="KAI9910533.1"/>
    </source>
</evidence>
<organism evidence="1 2">
    <name type="scientific">Peronosclerospora sorghi</name>
    <dbReference type="NCBI Taxonomy" id="230839"/>
    <lineage>
        <taxon>Eukaryota</taxon>
        <taxon>Sar</taxon>
        <taxon>Stramenopiles</taxon>
        <taxon>Oomycota</taxon>
        <taxon>Peronosporomycetes</taxon>
        <taxon>Peronosporales</taxon>
        <taxon>Peronosporaceae</taxon>
        <taxon>Peronosclerospora</taxon>
    </lineage>
</organism>
<dbReference type="Proteomes" id="UP001163321">
    <property type="component" value="Chromosome 6"/>
</dbReference>
<dbReference type="EMBL" id="CM047585">
    <property type="protein sequence ID" value="KAI9910533.1"/>
    <property type="molecule type" value="Genomic_DNA"/>
</dbReference>
<reference evidence="1 2" key="1">
    <citation type="journal article" date="2022" name="bioRxiv">
        <title>The genome of the oomycete Peronosclerospora sorghi, a cosmopolitan pathogen of maize and sorghum, is inflated with dispersed pseudogenes.</title>
        <authorList>
            <person name="Fletcher K."/>
            <person name="Martin F."/>
            <person name="Isakeit T."/>
            <person name="Cavanaugh K."/>
            <person name="Magill C."/>
            <person name="Michelmore R."/>
        </authorList>
    </citation>
    <scope>NUCLEOTIDE SEQUENCE [LARGE SCALE GENOMIC DNA]</scope>
    <source>
        <strain evidence="1">P6</strain>
    </source>
</reference>
<gene>
    <name evidence="1" type="ORF">PsorP6_010020</name>
</gene>
<name>A0ACC0VXR6_9STRA</name>
<sequence length="234" mass="27138">MFSSLNLALSFRLLYPFHKVHERWIGSEAASRRRLKSMWQVYNGSSNMMMWMRLELVTINSQGLEVSHYSEQIVCRLIQQLNFLPIGSYIKWIINFIIFAVDVWNLAPGEDSRDVDGTHAIGYPILFMDQVSTDEYWVQAVLHPYVEYNRSDGWNLLLPKFTTFESDGGVFTAPGTLYSAARLTTFDPLTSSIDWTLTLREPEQPEVNEPHELLKHVTFRSPMLSNFWGTDVYL</sequence>
<proteinExistence type="predicted"/>
<protein>
    <submittedName>
        <fullName evidence="1">Uncharacterized protein</fullName>
    </submittedName>
</protein>
<comment type="caution">
    <text evidence="1">The sequence shown here is derived from an EMBL/GenBank/DDBJ whole genome shotgun (WGS) entry which is preliminary data.</text>
</comment>
<keyword evidence="2" id="KW-1185">Reference proteome</keyword>